<feature type="region of interest" description="Disordered" evidence="1">
    <location>
        <begin position="208"/>
        <end position="230"/>
    </location>
</feature>
<organism evidence="2 3">
    <name type="scientific">Streptomyces achromogenes</name>
    <dbReference type="NCBI Taxonomy" id="67255"/>
    <lineage>
        <taxon>Bacteria</taxon>
        <taxon>Bacillati</taxon>
        <taxon>Actinomycetota</taxon>
        <taxon>Actinomycetes</taxon>
        <taxon>Kitasatosporales</taxon>
        <taxon>Streptomycetaceae</taxon>
        <taxon>Streptomyces</taxon>
    </lineage>
</organism>
<protein>
    <submittedName>
        <fullName evidence="2">Uncharacterized protein</fullName>
    </submittedName>
</protein>
<reference evidence="2 3" key="1">
    <citation type="submission" date="2022-10" db="EMBL/GenBank/DDBJ databases">
        <title>The complete genomes of actinobacterial strains from the NBC collection.</title>
        <authorList>
            <person name="Joergensen T.S."/>
            <person name="Alvarez Arevalo M."/>
            <person name="Sterndorff E.B."/>
            <person name="Faurdal D."/>
            <person name="Vuksanovic O."/>
            <person name="Mourched A.-S."/>
            <person name="Charusanti P."/>
            <person name="Shaw S."/>
            <person name="Blin K."/>
            <person name="Weber T."/>
        </authorList>
    </citation>
    <scope>NUCLEOTIDE SEQUENCE [LARGE SCALE GENOMIC DNA]</scope>
    <source>
        <strain evidence="2 3">NBC_00156</strain>
    </source>
</reference>
<dbReference type="Proteomes" id="UP001622557">
    <property type="component" value="Chromosome"/>
</dbReference>
<dbReference type="RefSeq" id="WP_405445866.1">
    <property type="nucleotide sequence ID" value="NZ_CP108164.1"/>
</dbReference>
<accession>A0ABZ1KGY2</accession>
<name>A0ABZ1KGY2_STRAH</name>
<sequence length="230" mass="26588">MRWFWQRRARTIHHAQPRMLRCATPGIHFEATFTIEWRPPLRARPNLEDLVLSRTLARAGEVAQLFPAVEVRSAQDTINAELGAPEHTRATEYRRLAARVELTLSESAREGLAQQQADEARVRRLRFLRTNLYEQPDLFVLDRIEQQGDWPGAHQVAEWQRLARWMVAANRWWQPMLDQWEAVGQGFNDIERQNRAMLALCDALQKLKGDDVSSNSSVPSPGTAQERSKE</sequence>
<gene>
    <name evidence="2" type="ORF">OG350_06035</name>
</gene>
<dbReference type="GeneID" id="97279963"/>
<evidence type="ECO:0000313" key="3">
    <source>
        <dbReference type="Proteomes" id="UP001622557"/>
    </source>
</evidence>
<keyword evidence="3" id="KW-1185">Reference proteome</keyword>
<proteinExistence type="predicted"/>
<feature type="compositionally biased region" description="Low complexity" evidence="1">
    <location>
        <begin position="212"/>
        <end position="222"/>
    </location>
</feature>
<dbReference type="EMBL" id="CP108164">
    <property type="protein sequence ID" value="WTQ79892.1"/>
    <property type="molecule type" value="Genomic_DNA"/>
</dbReference>
<evidence type="ECO:0000256" key="1">
    <source>
        <dbReference type="SAM" id="MobiDB-lite"/>
    </source>
</evidence>
<evidence type="ECO:0000313" key="2">
    <source>
        <dbReference type="EMBL" id="WTQ79892.1"/>
    </source>
</evidence>